<protein>
    <submittedName>
        <fullName evidence="1">Uncharacterized protein</fullName>
    </submittedName>
</protein>
<dbReference type="RefSeq" id="WP_166990562.1">
    <property type="nucleotide sequence ID" value="NZ_CP061169.1"/>
</dbReference>
<reference evidence="1 2" key="1">
    <citation type="submission" date="2020-12" db="EMBL/GenBank/DDBJ databases">
        <title>Microbacterium sp. HY060.</title>
        <authorList>
            <person name="Zhou J."/>
        </authorList>
    </citation>
    <scope>NUCLEOTIDE SEQUENCE [LARGE SCALE GENOMIC DNA]</scope>
    <source>
        <strain evidence="1 2">HY60</strain>
    </source>
</reference>
<keyword evidence="2" id="KW-1185">Reference proteome</keyword>
<dbReference type="Proteomes" id="UP000662814">
    <property type="component" value="Chromosome"/>
</dbReference>
<dbReference type="InterPro" id="IPR006311">
    <property type="entry name" value="TAT_signal"/>
</dbReference>
<dbReference type="PROSITE" id="PS51318">
    <property type="entry name" value="TAT"/>
    <property type="match status" value="1"/>
</dbReference>
<gene>
    <name evidence="1" type="ORF">HCR76_11760</name>
</gene>
<organism evidence="1 2">
    <name type="scientific">Paramicrobacterium chengjingii</name>
    <dbReference type="NCBI Taxonomy" id="2769067"/>
    <lineage>
        <taxon>Bacteria</taxon>
        <taxon>Bacillati</taxon>
        <taxon>Actinomycetota</taxon>
        <taxon>Actinomycetes</taxon>
        <taxon>Micrococcales</taxon>
        <taxon>Microbacteriaceae</taxon>
        <taxon>Paramicrobacterium</taxon>
    </lineage>
</organism>
<dbReference type="EMBL" id="CP061169">
    <property type="protein sequence ID" value="QPZ37508.1"/>
    <property type="molecule type" value="Genomic_DNA"/>
</dbReference>
<accession>A0ABX6YFE2</accession>
<evidence type="ECO:0000313" key="2">
    <source>
        <dbReference type="Proteomes" id="UP000662814"/>
    </source>
</evidence>
<evidence type="ECO:0000313" key="1">
    <source>
        <dbReference type="EMBL" id="QPZ37508.1"/>
    </source>
</evidence>
<name>A0ABX6YFE2_9MICO</name>
<sequence length="349" mass="36448">MHHEHEASNSGFSRRTIVKAAAWSAPVVAVAVATPAAAASTVQGIDLFADGLQMGSELIFFSTDLATRYIASEPMGFTLLNKGADTAPAGSVTVQARYDNRIYTPTEVELSVGGSTEAVGFDIVSVDGNASTISFVIPREMPTETSVFGANAMLVFTRFAADIAYPNDTYDGYVAPQWTIISADDSDMTNNVYGPWTPASEPAEPWGLTLTAETSTLSAGSCSVEVASTVTIESTGPNPTPTAANGRMYVDAGLISNVSISSATLNGADITSDVDFARNEFGSYDYALGQTLAGGDTVVLSFDYDVISGGTTDGSATNQVFVTGTDASNDRNKRQTVSYYDLPGAVCTP</sequence>
<proteinExistence type="predicted"/>